<dbReference type="PATRIC" id="fig|797516.3.peg.1768"/>
<dbReference type="AlphaFoldDB" id="H1LH87"/>
<name>H1LH87_9LACO</name>
<reference evidence="2 3" key="1">
    <citation type="submission" date="2011-09" db="EMBL/GenBank/DDBJ databases">
        <authorList>
            <person name="Weinstock G."/>
            <person name="Sodergren E."/>
            <person name="Clifton S."/>
            <person name="Fulton L."/>
            <person name="Fulton B."/>
            <person name="Courtney L."/>
            <person name="Fronick C."/>
            <person name="Harrison M."/>
            <person name="Strong C."/>
            <person name="Farmer C."/>
            <person name="Delahaunty K."/>
            <person name="Markovic C."/>
            <person name="Hall O."/>
            <person name="Minx P."/>
            <person name="Tomlinson C."/>
            <person name="Mitreva M."/>
            <person name="Hou S."/>
            <person name="Chen J."/>
            <person name="Wollam A."/>
            <person name="Pepin K.H."/>
            <person name="Johnson M."/>
            <person name="Bhonagiri V."/>
            <person name="Zhang X."/>
            <person name="Suruliraj S."/>
            <person name="Warren W."/>
            <person name="Chinwalla A."/>
            <person name="Mardis E.R."/>
            <person name="Wilson R.K."/>
        </authorList>
    </citation>
    <scope>NUCLEOTIDE SEQUENCE [LARGE SCALE GENOMIC DNA]</scope>
    <source>
        <strain evidence="2 3">F0435</strain>
    </source>
</reference>
<dbReference type="STRING" id="797516.HMPREF9104_01977"/>
<dbReference type="HOGENOM" id="CLU_2916808_0_0_9"/>
<feature type="transmembrane region" description="Helical" evidence="1">
    <location>
        <begin position="21"/>
        <end position="42"/>
    </location>
</feature>
<comment type="caution">
    <text evidence="2">The sequence shown here is derived from an EMBL/GenBank/DDBJ whole genome shotgun (WGS) entry which is preliminary data.</text>
</comment>
<dbReference type="Proteomes" id="UP000005025">
    <property type="component" value="Unassembled WGS sequence"/>
</dbReference>
<proteinExistence type="predicted"/>
<keyword evidence="1" id="KW-1133">Transmembrane helix</keyword>
<dbReference type="EMBL" id="AGRJ01000174">
    <property type="protein sequence ID" value="EHO50512.1"/>
    <property type="molecule type" value="Genomic_DNA"/>
</dbReference>
<evidence type="ECO:0000313" key="3">
    <source>
        <dbReference type="Proteomes" id="UP000005025"/>
    </source>
</evidence>
<accession>H1LH87</accession>
<keyword evidence="1" id="KW-0812">Transmembrane</keyword>
<evidence type="ECO:0000256" key="1">
    <source>
        <dbReference type="SAM" id="Phobius"/>
    </source>
</evidence>
<protein>
    <submittedName>
        <fullName evidence="2">Uncharacterized protein</fullName>
    </submittedName>
</protein>
<evidence type="ECO:0000313" key="2">
    <source>
        <dbReference type="EMBL" id="EHO50512.1"/>
    </source>
</evidence>
<organism evidence="2 3">
    <name type="scientific">Lentilactobacillus kisonensis F0435</name>
    <dbReference type="NCBI Taxonomy" id="797516"/>
    <lineage>
        <taxon>Bacteria</taxon>
        <taxon>Bacillati</taxon>
        <taxon>Bacillota</taxon>
        <taxon>Bacilli</taxon>
        <taxon>Lactobacillales</taxon>
        <taxon>Lactobacillaceae</taxon>
        <taxon>Lentilactobacillus</taxon>
    </lineage>
</organism>
<dbReference type="RefSeq" id="WP_008857133.1">
    <property type="nucleotide sequence ID" value="NZ_JH591046.1"/>
</dbReference>
<sequence length="61" mass="6644">MENKDNSNDDQLQKMNRTVAVILKTLMAFIGIAILSLGTTFLREGRVGLDPFTAMNTGLAS</sequence>
<keyword evidence="1" id="KW-0472">Membrane</keyword>
<gene>
    <name evidence="2" type="ORF">HMPREF9104_01977</name>
</gene>